<dbReference type="Gene3D" id="3.30.420.10">
    <property type="entry name" value="Ribonuclease H-like superfamily/Ribonuclease H"/>
    <property type="match status" value="1"/>
</dbReference>
<keyword evidence="3" id="KW-1185">Reference proteome</keyword>
<evidence type="ECO:0000313" key="2">
    <source>
        <dbReference type="EMBL" id="STO91593.1"/>
    </source>
</evidence>
<sequence length="261" mass="30591">MLLGLSISSYYYKASPISAEDERLMALLDEHYLQYPCEGKVKRAQWLSLEVGYPVGKRRIKRLMEAMGLETVYPKPNTSVPNKEHTVYPYLLRDIDITKPNQVWAADITYVRMKGGHVYLVAIMDWYSRYVLQWAVSPTLEAEFCVEALKNALLQGRCDIFNTDQGAQFTSNDWINTLKAHKISISMDGRGRYLDNIFIERLWRSVKQEKLYRYDFETIEEIELELAEYFEYYNNRRLHQSFGYLTPAQVYFGHPSTVSKT</sequence>
<dbReference type="Pfam" id="PF00665">
    <property type="entry name" value="rve"/>
    <property type="match status" value="1"/>
</dbReference>
<proteinExistence type="predicted"/>
<reference evidence="2 3" key="1">
    <citation type="submission" date="2018-06" db="EMBL/GenBank/DDBJ databases">
        <authorList>
            <consortium name="Pathogen Informatics"/>
            <person name="Doyle S."/>
        </authorList>
    </citation>
    <scope>NUCLEOTIDE SEQUENCE [LARGE SCALE GENOMIC DNA]</scope>
    <source>
        <strain evidence="2 3">NCTC11370</strain>
    </source>
</reference>
<dbReference type="PANTHER" id="PTHR46889:SF4">
    <property type="entry name" value="TRANSPOSASE INSO FOR INSERTION SEQUENCE ELEMENT IS911B-RELATED"/>
    <property type="match status" value="1"/>
</dbReference>
<name>A0A377IUP5_9GAMM</name>
<evidence type="ECO:0000313" key="3">
    <source>
        <dbReference type="Proteomes" id="UP000254554"/>
    </source>
</evidence>
<accession>A0A377IUP5</accession>
<dbReference type="EMBL" id="UGGT01000002">
    <property type="protein sequence ID" value="STO91593.1"/>
    <property type="molecule type" value="Genomic_DNA"/>
</dbReference>
<dbReference type="InterPro" id="IPR001584">
    <property type="entry name" value="Integrase_cat-core"/>
</dbReference>
<protein>
    <submittedName>
        <fullName evidence="2">Integrase core domain</fullName>
    </submittedName>
</protein>
<dbReference type="InterPro" id="IPR050900">
    <property type="entry name" value="Transposase_IS3/IS150/IS904"/>
</dbReference>
<gene>
    <name evidence="2" type="ORF">NCTC11370_03571</name>
</gene>
<dbReference type="Pfam" id="PF13333">
    <property type="entry name" value="rve_2"/>
    <property type="match status" value="1"/>
</dbReference>
<dbReference type="InterPro" id="IPR036397">
    <property type="entry name" value="RNaseH_sf"/>
</dbReference>
<organism evidence="2 3">
    <name type="scientific">Fluoribacter dumoffii</name>
    <dbReference type="NCBI Taxonomy" id="463"/>
    <lineage>
        <taxon>Bacteria</taxon>
        <taxon>Pseudomonadati</taxon>
        <taxon>Pseudomonadota</taxon>
        <taxon>Gammaproteobacteria</taxon>
        <taxon>Legionellales</taxon>
        <taxon>Legionellaceae</taxon>
        <taxon>Fluoribacter</taxon>
    </lineage>
</organism>
<dbReference type="Proteomes" id="UP000254554">
    <property type="component" value="Unassembled WGS sequence"/>
</dbReference>
<evidence type="ECO:0000259" key="1">
    <source>
        <dbReference type="PROSITE" id="PS50994"/>
    </source>
</evidence>
<dbReference type="AlphaFoldDB" id="A0A377IUP5"/>
<dbReference type="GO" id="GO:0015074">
    <property type="term" value="P:DNA integration"/>
    <property type="evidence" value="ECO:0007669"/>
    <property type="project" value="InterPro"/>
</dbReference>
<dbReference type="PROSITE" id="PS50994">
    <property type="entry name" value="INTEGRASE"/>
    <property type="match status" value="1"/>
</dbReference>
<dbReference type="InterPro" id="IPR048020">
    <property type="entry name" value="Transpos_IS3"/>
</dbReference>
<feature type="domain" description="Integrase catalytic" evidence="1">
    <location>
        <begin position="96"/>
        <end position="255"/>
    </location>
</feature>
<dbReference type="GO" id="GO:0003676">
    <property type="term" value="F:nucleic acid binding"/>
    <property type="evidence" value="ECO:0007669"/>
    <property type="project" value="InterPro"/>
</dbReference>
<dbReference type="NCBIfam" id="NF033516">
    <property type="entry name" value="transpos_IS3"/>
    <property type="match status" value="1"/>
</dbReference>
<dbReference type="InterPro" id="IPR012337">
    <property type="entry name" value="RNaseH-like_sf"/>
</dbReference>
<dbReference type="PANTHER" id="PTHR46889">
    <property type="entry name" value="TRANSPOSASE INSF FOR INSERTION SEQUENCE IS3B-RELATED"/>
    <property type="match status" value="1"/>
</dbReference>
<dbReference type="SUPFAM" id="SSF53098">
    <property type="entry name" value="Ribonuclease H-like"/>
    <property type="match status" value="1"/>
</dbReference>